<evidence type="ECO:0008006" key="4">
    <source>
        <dbReference type="Google" id="ProtNLM"/>
    </source>
</evidence>
<dbReference type="SUPFAM" id="SSF101478">
    <property type="entry name" value="ADP-ribosylglycohydrolase"/>
    <property type="match status" value="1"/>
</dbReference>
<dbReference type="Proteomes" id="UP000181962">
    <property type="component" value="Chromosome"/>
</dbReference>
<gene>
    <name evidence="2" type="ORF">BKD09_12075</name>
</gene>
<dbReference type="InterPro" id="IPR005502">
    <property type="entry name" value="Ribosyl_crysJ1"/>
</dbReference>
<feature type="binding site" evidence="1">
    <location>
        <position position="65"/>
    </location>
    <ligand>
        <name>Mg(2+)</name>
        <dbReference type="ChEBI" id="CHEBI:18420"/>
        <label>1</label>
    </ligand>
</feature>
<accession>A0A1L3F6Y0</accession>
<feature type="binding site" evidence="1">
    <location>
        <position position="294"/>
    </location>
    <ligand>
        <name>Mg(2+)</name>
        <dbReference type="ChEBI" id="CHEBI:18420"/>
        <label>1</label>
    </ligand>
</feature>
<protein>
    <recommendedName>
        <fullName evidence="4">Crystallin</fullName>
    </recommendedName>
</protein>
<organism evidence="2 3">
    <name type="scientific">Bradyrhizobium japonicum</name>
    <dbReference type="NCBI Taxonomy" id="375"/>
    <lineage>
        <taxon>Bacteria</taxon>
        <taxon>Pseudomonadati</taxon>
        <taxon>Pseudomonadota</taxon>
        <taxon>Alphaproteobacteria</taxon>
        <taxon>Hyphomicrobiales</taxon>
        <taxon>Nitrobacteraceae</taxon>
        <taxon>Bradyrhizobium</taxon>
    </lineage>
</organism>
<name>A0A1L3F6Y0_BRAJP</name>
<dbReference type="OrthoDB" id="9761704at2"/>
<feature type="binding site" evidence="1">
    <location>
        <position position="66"/>
    </location>
    <ligand>
        <name>Mg(2+)</name>
        <dbReference type="ChEBI" id="CHEBI:18420"/>
        <label>1</label>
    </ligand>
</feature>
<feature type="binding site" evidence="1">
    <location>
        <position position="64"/>
    </location>
    <ligand>
        <name>Mg(2+)</name>
        <dbReference type="ChEBI" id="CHEBI:18420"/>
        <label>1</label>
    </ligand>
</feature>
<dbReference type="GO" id="GO:0046872">
    <property type="term" value="F:metal ion binding"/>
    <property type="evidence" value="ECO:0007669"/>
    <property type="project" value="UniProtKB-KW"/>
</dbReference>
<proteinExistence type="predicted"/>
<sequence length="716" mass="78554">MTAIPHDYAERVYAGVLGKLIGVYLGRPFEGWTYERIMKELGPINYYVNERRDVALRSHHLVVTDDDVSGTFAFPRALADNGYPKRLTSKQIGQAWLNYIVEERAILWWGGIGNSTEHTAYLRLKSGIPAPQSGSIALNGTTVAEQIGAQIFIDGWAMVSPGNPEQAAYLAEQAGRVSHDGESVHAAKLLAAMEALAFVEHDVQRLIDVGLGFVPKDALIRRVVNDVREWHAGDNSNDWERTRALIAERYGYDKFLGNCHVVPNHALIILATLYGGNSFQEAMRIANTAGWDTDCNAGNVGCLFGIRTGLAGLDAGPDFRTPIADRMYISTADGGAAISDAVIETQSLVAAGLALAGAPALAVAKDGARFNFNFPGSLQGFHVKGGSPARLHEVELSNVAGHSRTGERSLAIDFRRLAPGRVARVASPTFFDKEVFTMPTYQLVACPTLYSGQRVECRIESEADSGTVAVRLFSSVYDEHDELIQIYGDAQELTGGCHAVLSWEVPETHAYPIFEIGVEIETRDPLGVDGTLYLDYLTWGGAPDTVLKRPDNNLSTMWKHAWVNNVSQFQTRWEGLRVTNGDGLGFIAQGTRDWKDYRVTSEIMPLLANAWGLAARVQGRERYYALMFDRAEGGRVRLVKRVHDELVLASERFDWQLDRRYRIELRVAGSDIEAHVDGKKLFSVQDTGDLPLTSGAVALVVDSGSISAEEVRVSPA</sequence>
<dbReference type="RefSeq" id="WP_071910057.1">
    <property type="nucleotide sequence ID" value="NZ_CP017637.1"/>
</dbReference>
<dbReference type="InterPro" id="IPR036705">
    <property type="entry name" value="Ribosyl_crysJ1_sf"/>
</dbReference>
<evidence type="ECO:0000313" key="2">
    <source>
        <dbReference type="EMBL" id="APG09071.1"/>
    </source>
</evidence>
<dbReference type="Gene3D" id="1.10.4080.10">
    <property type="entry name" value="ADP-ribosylation/Crystallin J1"/>
    <property type="match status" value="1"/>
</dbReference>
<feature type="binding site" evidence="1">
    <location>
        <position position="292"/>
    </location>
    <ligand>
        <name>Mg(2+)</name>
        <dbReference type="ChEBI" id="CHEBI:18420"/>
        <label>1</label>
    </ligand>
</feature>
<keyword evidence="1" id="KW-0479">Metal-binding</keyword>
<dbReference type="EMBL" id="CP017637">
    <property type="protein sequence ID" value="APG09071.1"/>
    <property type="molecule type" value="Genomic_DNA"/>
</dbReference>
<evidence type="ECO:0000256" key="1">
    <source>
        <dbReference type="PIRSR" id="PIRSR605502-1"/>
    </source>
</evidence>
<evidence type="ECO:0000313" key="3">
    <source>
        <dbReference type="Proteomes" id="UP000181962"/>
    </source>
</evidence>
<dbReference type="Pfam" id="PF03747">
    <property type="entry name" value="ADP_ribosyl_GH"/>
    <property type="match status" value="1"/>
</dbReference>
<comment type="cofactor">
    <cofactor evidence="1">
        <name>Mg(2+)</name>
        <dbReference type="ChEBI" id="CHEBI:18420"/>
    </cofactor>
    <text evidence="1">Binds 2 magnesium ions per subunit.</text>
</comment>
<dbReference type="AlphaFoldDB" id="A0A1L3F6Y0"/>
<keyword evidence="1" id="KW-0460">Magnesium</keyword>
<dbReference type="Gene3D" id="2.60.120.560">
    <property type="entry name" value="Exo-inulinase, domain 1"/>
    <property type="match status" value="1"/>
</dbReference>
<reference evidence="2 3" key="1">
    <citation type="submission" date="2016-11" db="EMBL/GenBank/DDBJ databases">
        <title>Complete Genome Sequence of Bradyrhizobium sp. strain J5, an isolated from soybean nodule in Hokkaido.</title>
        <authorList>
            <person name="Kanehara K."/>
        </authorList>
    </citation>
    <scope>NUCLEOTIDE SEQUENCE [LARGE SCALE GENOMIC DNA]</scope>
    <source>
        <strain evidence="2 3">J5</strain>
    </source>
</reference>